<dbReference type="EMBL" id="BAABJZ010000094">
    <property type="protein sequence ID" value="GAA4895134.1"/>
    <property type="molecule type" value="Genomic_DNA"/>
</dbReference>
<dbReference type="Proteomes" id="UP001499988">
    <property type="component" value="Unassembled WGS sequence"/>
</dbReference>
<comment type="catalytic activity">
    <reaction evidence="4">
        <text>(6S)-5-formyl-5,6,7,8-tetrahydrofolate + ATP = (6R)-5,10-methenyltetrahydrofolate + ADP + phosphate</text>
        <dbReference type="Rhea" id="RHEA:10488"/>
        <dbReference type="ChEBI" id="CHEBI:30616"/>
        <dbReference type="ChEBI" id="CHEBI:43474"/>
        <dbReference type="ChEBI" id="CHEBI:57455"/>
        <dbReference type="ChEBI" id="CHEBI:57457"/>
        <dbReference type="ChEBI" id="CHEBI:456216"/>
        <dbReference type="EC" id="6.3.3.2"/>
    </reaction>
</comment>
<accession>A0ABP9F844</accession>
<comment type="caution">
    <text evidence="5">The sequence shown here is derived from an EMBL/GenBank/DDBJ whole genome shotgun (WGS) entry which is preliminary data.</text>
</comment>
<dbReference type="EC" id="6.3.3.2" evidence="4"/>
<dbReference type="Gene3D" id="3.40.50.10420">
    <property type="entry name" value="NagB/RpiA/CoA transferase-like"/>
    <property type="match status" value="1"/>
</dbReference>
<dbReference type="InterPro" id="IPR024185">
    <property type="entry name" value="FTHF_cligase-like_sf"/>
</dbReference>
<evidence type="ECO:0000256" key="2">
    <source>
        <dbReference type="ARBA" id="ARBA00022741"/>
    </source>
</evidence>
<keyword evidence="2 4" id="KW-0547">Nucleotide-binding</keyword>
<dbReference type="PIRSF" id="PIRSF006806">
    <property type="entry name" value="FTHF_cligase"/>
    <property type="match status" value="1"/>
</dbReference>
<comment type="cofactor">
    <cofactor evidence="4">
        <name>Mg(2+)</name>
        <dbReference type="ChEBI" id="CHEBI:18420"/>
    </cofactor>
</comment>
<dbReference type="PANTHER" id="PTHR23407">
    <property type="entry name" value="ATPASE INHIBITOR/5-FORMYLTETRAHYDROFOLATE CYCLO-LIGASE"/>
    <property type="match status" value="1"/>
</dbReference>
<keyword evidence="6" id="KW-1185">Reference proteome</keyword>
<evidence type="ECO:0000256" key="3">
    <source>
        <dbReference type="ARBA" id="ARBA00022840"/>
    </source>
</evidence>
<keyword evidence="4" id="KW-0460">Magnesium</keyword>
<evidence type="ECO:0000256" key="4">
    <source>
        <dbReference type="RuleBase" id="RU361279"/>
    </source>
</evidence>
<gene>
    <name evidence="5" type="ORF">GCM10023333_30410</name>
</gene>
<dbReference type="NCBIfam" id="TIGR02727">
    <property type="entry name" value="MTHFS_bact"/>
    <property type="match status" value="1"/>
</dbReference>
<dbReference type="SUPFAM" id="SSF100950">
    <property type="entry name" value="NagB/RpiA/CoA transferase-like"/>
    <property type="match status" value="1"/>
</dbReference>
<dbReference type="InterPro" id="IPR002698">
    <property type="entry name" value="FTHF_cligase"/>
</dbReference>
<evidence type="ECO:0000313" key="6">
    <source>
        <dbReference type="Proteomes" id="UP001499988"/>
    </source>
</evidence>
<comment type="similarity">
    <text evidence="1 4">Belongs to the 5-formyltetrahydrofolate cyclo-ligase family.</text>
</comment>
<reference evidence="6" key="1">
    <citation type="journal article" date="2019" name="Int. J. Syst. Evol. Microbiol.">
        <title>The Global Catalogue of Microorganisms (GCM) 10K type strain sequencing project: providing services to taxonomists for standard genome sequencing and annotation.</title>
        <authorList>
            <consortium name="The Broad Institute Genomics Platform"/>
            <consortium name="The Broad Institute Genome Sequencing Center for Infectious Disease"/>
            <person name="Wu L."/>
            <person name="Ma J."/>
        </authorList>
    </citation>
    <scope>NUCLEOTIDE SEQUENCE [LARGE SCALE GENOMIC DNA]</scope>
    <source>
        <strain evidence="6">JCM 18401</strain>
    </source>
</reference>
<evidence type="ECO:0000256" key="1">
    <source>
        <dbReference type="ARBA" id="ARBA00010638"/>
    </source>
</evidence>
<sequence>MSDPQTRQILRQSLRQQRRQLSYEQQKHAAIGLASHLPDHSLIHHASQIALYIANDGEIDPHILAEVLSARGKQLALPIMHPFNDEQLLFQRFRPGQQLMNNALGIPEPELSKPDLVPLQELDVILLPLVGFDPHGNRLGMGGGFYDRTLGGYTPAQRPTLIGLAHSCQQVEKLMAAEWDVPIDAVATGEQLIRFDR</sequence>
<keyword evidence="3 4" id="KW-0067">ATP-binding</keyword>
<keyword evidence="4" id="KW-0479">Metal-binding</keyword>
<proteinExistence type="inferred from homology"/>
<evidence type="ECO:0000313" key="5">
    <source>
        <dbReference type="EMBL" id="GAA4895134.1"/>
    </source>
</evidence>
<dbReference type="InterPro" id="IPR037171">
    <property type="entry name" value="NagB/RpiA_transferase-like"/>
</dbReference>
<organism evidence="5 6">
    <name type="scientific">Ferrimonas pelagia</name>
    <dbReference type="NCBI Taxonomy" id="1177826"/>
    <lineage>
        <taxon>Bacteria</taxon>
        <taxon>Pseudomonadati</taxon>
        <taxon>Pseudomonadota</taxon>
        <taxon>Gammaproteobacteria</taxon>
        <taxon>Alteromonadales</taxon>
        <taxon>Ferrimonadaceae</taxon>
        <taxon>Ferrimonas</taxon>
    </lineage>
</organism>
<dbReference type="Pfam" id="PF01812">
    <property type="entry name" value="5-FTHF_cyc-lig"/>
    <property type="match status" value="1"/>
</dbReference>
<dbReference type="PANTHER" id="PTHR23407:SF1">
    <property type="entry name" value="5-FORMYLTETRAHYDROFOLATE CYCLO-LIGASE"/>
    <property type="match status" value="1"/>
</dbReference>
<protein>
    <recommendedName>
        <fullName evidence="4">5-formyltetrahydrofolate cyclo-ligase</fullName>
        <ecNumber evidence="4">6.3.3.2</ecNumber>
    </recommendedName>
</protein>
<name>A0ABP9F844_9GAMM</name>
<dbReference type="RefSeq" id="WP_345336297.1">
    <property type="nucleotide sequence ID" value="NZ_BAABJZ010000094.1"/>
</dbReference>